<dbReference type="Pfam" id="PF08241">
    <property type="entry name" value="Methyltransf_11"/>
    <property type="match status" value="1"/>
</dbReference>
<gene>
    <name evidence="3" type="ORF">ENT08_04755</name>
</gene>
<reference evidence="3" key="1">
    <citation type="journal article" date="2020" name="mSystems">
        <title>Genome- and Community-Level Interaction Insights into Carbon Utilization and Element Cycling Functions of Hydrothermarchaeota in Hydrothermal Sediment.</title>
        <authorList>
            <person name="Zhou Z."/>
            <person name="Liu Y."/>
            <person name="Xu W."/>
            <person name="Pan J."/>
            <person name="Luo Z.H."/>
            <person name="Li M."/>
        </authorList>
    </citation>
    <scope>NUCLEOTIDE SEQUENCE [LARGE SCALE GENOMIC DNA]</scope>
    <source>
        <strain evidence="3">SpSt-548</strain>
    </source>
</reference>
<dbReference type="GO" id="GO:0032259">
    <property type="term" value="P:methylation"/>
    <property type="evidence" value="ECO:0007669"/>
    <property type="project" value="UniProtKB-KW"/>
</dbReference>
<dbReference type="SUPFAM" id="SSF53335">
    <property type="entry name" value="S-adenosyl-L-methionine-dependent methyltransferases"/>
    <property type="match status" value="1"/>
</dbReference>
<evidence type="ECO:0000256" key="1">
    <source>
        <dbReference type="SAM" id="Phobius"/>
    </source>
</evidence>
<keyword evidence="1" id="KW-0812">Transmembrane</keyword>
<keyword evidence="3" id="KW-0489">Methyltransferase</keyword>
<comment type="caution">
    <text evidence="3">The sequence shown here is derived from an EMBL/GenBank/DDBJ whole genome shotgun (WGS) entry which is preliminary data.</text>
</comment>
<dbReference type="AlphaFoldDB" id="A0A7V4LCV3"/>
<dbReference type="PANTHER" id="PTHR43591">
    <property type="entry name" value="METHYLTRANSFERASE"/>
    <property type="match status" value="1"/>
</dbReference>
<name>A0A7V4LCV3_9BACT</name>
<organism evidence="3">
    <name type="scientific">Desulfobacca acetoxidans</name>
    <dbReference type="NCBI Taxonomy" id="60893"/>
    <lineage>
        <taxon>Bacteria</taxon>
        <taxon>Pseudomonadati</taxon>
        <taxon>Thermodesulfobacteriota</taxon>
        <taxon>Desulfobaccia</taxon>
        <taxon>Desulfobaccales</taxon>
        <taxon>Desulfobaccaceae</taxon>
        <taxon>Desulfobacca</taxon>
    </lineage>
</organism>
<dbReference type="InterPro" id="IPR013216">
    <property type="entry name" value="Methyltransf_11"/>
</dbReference>
<keyword evidence="1" id="KW-1133">Transmembrane helix</keyword>
<feature type="transmembrane region" description="Helical" evidence="1">
    <location>
        <begin position="210"/>
        <end position="233"/>
    </location>
</feature>
<accession>A0A7V4LCV3</accession>
<evidence type="ECO:0000259" key="2">
    <source>
        <dbReference type="Pfam" id="PF08241"/>
    </source>
</evidence>
<evidence type="ECO:0000313" key="3">
    <source>
        <dbReference type="EMBL" id="HGS05038.1"/>
    </source>
</evidence>
<feature type="domain" description="Methyltransferase type 11" evidence="2">
    <location>
        <begin position="52"/>
        <end position="139"/>
    </location>
</feature>
<dbReference type="EMBL" id="DSXI01000282">
    <property type="protein sequence ID" value="HGS05038.1"/>
    <property type="molecule type" value="Genomic_DNA"/>
</dbReference>
<keyword evidence="1" id="KW-0472">Membrane</keyword>
<dbReference type="InterPro" id="IPR029063">
    <property type="entry name" value="SAM-dependent_MTases_sf"/>
</dbReference>
<dbReference type="CDD" id="cd02440">
    <property type="entry name" value="AdoMet_MTases"/>
    <property type="match status" value="1"/>
</dbReference>
<sequence>MADRSTNLADRIYSSICGRELDANLLHFQYVPARYFRRDIRQDGPRLKGRVLDLGCGNQPYRPYLPRAEMYVGLDYPATREAMDSRVKPQVYGDGRELPFAAASFDGVLCSQVLEHVAHPEAVIRELARVLRPGGTAIISVPFFYNLHMEPFDYFRFSPYGLKELLERQGLKVLELRGQGGIGTLVVQMFHNWLFSGLARLARRRRLWRGGVALALPFFLMLSVLNNLGALALDALNRGDLRFAPNLWVVAEKTGA</sequence>
<dbReference type="GO" id="GO:0008757">
    <property type="term" value="F:S-adenosylmethionine-dependent methyltransferase activity"/>
    <property type="evidence" value="ECO:0007669"/>
    <property type="project" value="InterPro"/>
</dbReference>
<dbReference type="Gene3D" id="3.40.50.150">
    <property type="entry name" value="Vaccinia Virus protein VP39"/>
    <property type="match status" value="1"/>
</dbReference>
<protein>
    <submittedName>
        <fullName evidence="3">SAM-dependent methyltransferase</fullName>
    </submittedName>
</protein>
<proteinExistence type="predicted"/>
<keyword evidence="3" id="KW-0808">Transferase</keyword>